<protein>
    <recommendedName>
        <fullName evidence="10">Active breakpoint cluster region-related protein</fullName>
    </recommendedName>
</protein>
<dbReference type="InterPro" id="IPR000008">
    <property type="entry name" value="C2_dom"/>
</dbReference>
<dbReference type="Gene3D" id="2.30.29.30">
    <property type="entry name" value="Pleckstrin-homology domain (PH domain)/Phosphotyrosine-binding domain (PTB)"/>
    <property type="match status" value="1"/>
</dbReference>
<name>A0AAY4AMI8_9TELE</name>
<feature type="domain" description="Rho-GAP" evidence="7">
    <location>
        <begin position="616"/>
        <end position="803"/>
    </location>
</feature>
<dbReference type="Gene3D" id="2.60.40.150">
    <property type="entry name" value="C2 domain"/>
    <property type="match status" value="1"/>
</dbReference>
<dbReference type="GO" id="GO:0005096">
    <property type="term" value="F:GTPase activator activity"/>
    <property type="evidence" value="ECO:0007669"/>
    <property type="project" value="UniProtKB-KW"/>
</dbReference>
<gene>
    <name evidence="8" type="primary">si:dkey-33c9.6</name>
</gene>
<dbReference type="PROSITE" id="PS50010">
    <property type="entry name" value="DH_2"/>
    <property type="match status" value="1"/>
</dbReference>
<keyword evidence="3" id="KW-0343">GTPase activation</keyword>
<keyword evidence="4" id="KW-0344">Guanine-nucleotide releasing factor</keyword>
<dbReference type="Pfam" id="PF00620">
    <property type="entry name" value="RhoGAP"/>
    <property type="match status" value="1"/>
</dbReference>
<dbReference type="InterPro" id="IPR000219">
    <property type="entry name" value="DH_dom"/>
</dbReference>
<dbReference type="InterPro" id="IPR011993">
    <property type="entry name" value="PH-like_dom_sf"/>
</dbReference>
<evidence type="ECO:0000259" key="7">
    <source>
        <dbReference type="PROSITE" id="PS50238"/>
    </source>
</evidence>
<evidence type="ECO:0000256" key="1">
    <source>
        <dbReference type="ARBA" id="ARBA00004489"/>
    </source>
</evidence>
<dbReference type="GO" id="GO:0016020">
    <property type="term" value="C:membrane"/>
    <property type="evidence" value="ECO:0007669"/>
    <property type="project" value="TreeGrafter"/>
</dbReference>
<dbReference type="InterPro" id="IPR035892">
    <property type="entry name" value="C2_domain_sf"/>
</dbReference>
<feature type="domain" description="DH" evidence="6">
    <location>
        <begin position="68"/>
        <end position="273"/>
    </location>
</feature>
<reference evidence="8 9" key="1">
    <citation type="submission" date="2020-06" db="EMBL/GenBank/DDBJ databases">
        <authorList>
            <consortium name="Wellcome Sanger Institute Data Sharing"/>
        </authorList>
    </citation>
    <scope>NUCLEOTIDE SEQUENCE [LARGE SCALE GENOMIC DNA]</scope>
</reference>
<dbReference type="SUPFAM" id="SSF48350">
    <property type="entry name" value="GTPase activation domain, GAP"/>
    <property type="match status" value="1"/>
</dbReference>
<dbReference type="AlphaFoldDB" id="A0AAY4AMI8"/>
<dbReference type="Pfam" id="PF00621">
    <property type="entry name" value="RhoGEF"/>
    <property type="match status" value="1"/>
</dbReference>
<evidence type="ECO:0000259" key="5">
    <source>
        <dbReference type="PROSITE" id="PS50004"/>
    </source>
</evidence>
<reference evidence="8" key="2">
    <citation type="submission" date="2025-08" db="UniProtKB">
        <authorList>
            <consortium name="Ensembl"/>
        </authorList>
    </citation>
    <scope>IDENTIFICATION</scope>
</reference>
<evidence type="ECO:0008006" key="10">
    <source>
        <dbReference type="Google" id="ProtNLM"/>
    </source>
</evidence>
<sequence>MDLYEEALDYLHQERVAVEDVSDDIEGSDLLEDVFVEEADRFSQSPLQMRALDISDTPVEKTPENMEKRLMVLKEILTCEELYLNELETLLMPMKALKASAGTSQPVLSSQDVQTLFYQVPELLDLHQDFCKGLKARLEMVMALEEDHTIQLDHGSSQLCVGDLFLKIVSQLAVYRGFIDNYESAVETVRRCSQSDLRFRTLAESMKSCKGLDNFKTRYTFEALLYKPLDRVTKTTLVLHDLLKNTPPDHSDRSPLQEALRISSNFLSGLNDTSHCKKAVTLSKGMTRQLMRDGFLACACDGGPGLRHLFLYTDLLLCTKLKSAGKHAQYRYNWHVPLAGLKLHWAMPLEQPAELQQRITNTRTKMYHLRQDYQHQKSKGVYSRTLDRILKKLQECELWLLTYSPRLQLELHSLSGKIYTLLMSTLYELEEWREVMGRLIKEHAEPVPTDLLTLTNSCMKLRMTQNPHLHSLQPEKGDQALCGTLSVVIHSACGLQHPACVWVSVEVDGFEFFHNKARTHPSVSTSTPQWNQEISFQVDGAQHLMLVCVAQSDRGTEDWTLGRCSMKLEPDLVPKKWRRFTLNSAELELTLSIRYLPHPLDPPNATLAQQLPVFSVPIGLVARQEGVLVPHIVRSCVEEVERRGMAEVGIYRISASTTDVQNLKNSFNTDLYEAVRSMRSMEVNVVSGTLKLYFRDLPDPLVPREFFWNVKEALDIPDMDSRLGTMLTILNACPEVNRNTLLYLLHHLKRVADKEEVNKMSLMNLATVFGPTLLHPPLAKLGYSGPRVDISQEVVVQVQAVYFYLQCNELPAPATTLPLDTEDEQP</sequence>
<dbReference type="Ensembl" id="ENSDCDT00010009954.1">
    <property type="protein sequence ID" value="ENSDCDP00010009470.1"/>
    <property type="gene ID" value="ENSDCDG00010004234.1"/>
</dbReference>
<dbReference type="SUPFAM" id="SSF50729">
    <property type="entry name" value="PH domain-like"/>
    <property type="match status" value="1"/>
</dbReference>
<dbReference type="PROSITE" id="PS50238">
    <property type="entry name" value="RHOGAP"/>
    <property type="match status" value="1"/>
</dbReference>
<dbReference type="SMART" id="SM00325">
    <property type="entry name" value="RhoGEF"/>
    <property type="match status" value="1"/>
</dbReference>
<dbReference type="PANTHER" id="PTHR23182:SF6">
    <property type="entry name" value="ACTIVE BREAKPOINT CLUSTER REGION-RELATED PROTEIN-LIKE"/>
    <property type="match status" value="1"/>
</dbReference>
<evidence type="ECO:0000256" key="4">
    <source>
        <dbReference type="ARBA" id="ARBA00022658"/>
    </source>
</evidence>
<feature type="domain" description="C2" evidence="5">
    <location>
        <begin position="464"/>
        <end position="582"/>
    </location>
</feature>
<dbReference type="PANTHER" id="PTHR23182">
    <property type="entry name" value="BREAKPOINT CLUSTER REGION PROTEIN BCR"/>
    <property type="match status" value="1"/>
</dbReference>
<dbReference type="GO" id="GO:0043197">
    <property type="term" value="C:dendritic spine"/>
    <property type="evidence" value="ECO:0007669"/>
    <property type="project" value="UniProtKB-SubCell"/>
</dbReference>
<evidence type="ECO:0000256" key="3">
    <source>
        <dbReference type="ARBA" id="ARBA00022468"/>
    </source>
</evidence>
<dbReference type="GO" id="GO:0005085">
    <property type="term" value="F:guanyl-nucleotide exchange factor activity"/>
    <property type="evidence" value="ECO:0007669"/>
    <property type="project" value="UniProtKB-KW"/>
</dbReference>
<dbReference type="InterPro" id="IPR000198">
    <property type="entry name" value="RhoGAP_dom"/>
</dbReference>
<dbReference type="GeneTree" id="ENSGT00940000153491"/>
<dbReference type="Proteomes" id="UP000694580">
    <property type="component" value="Chromosome 1"/>
</dbReference>
<dbReference type="SUPFAM" id="SSF49562">
    <property type="entry name" value="C2 domain (Calcium/lipid-binding domain, CaLB)"/>
    <property type="match status" value="1"/>
</dbReference>
<dbReference type="SMART" id="SM00324">
    <property type="entry name" value="RhoGAP"/>
    <property type="match status" value="1"/>
</dbReference>
<dbReference type="InterPro" id="IPR008936">
    <property type="entry name" value="Rho_GTPase_activation_prot"/>
</dbReference>
<dbReference type="GO" id="GO:0007165">
    <property type="term" value="P:signal transduction"/>
    <property type="evidence" value="ECO:0007669"/>
    <property type="project" value="InterPro"/>
</dbReference>
<proteinExistence type="predicted"/>
<dbReference type="InterPro" id="IPR037769">
    <property type="entry name" value="Abr/Bcr"/>
</dbReference>
<evidence type="ECO:0000259" key="6">
    <source>
        <dbReference type="PROSITE" id="PS50010"/>
    </source>
</evidence>
<dbReference type="PROSITE" id="PS50004">
    <property type="entry name" value="C2"/>
    <property type="match status" value="1"/>
</dbReference>
<dbReference type="CDD" id="cd00160">
    <property type="entry name" value="RhoGEF"/>
    <property type="match status" value="1"/>
</dbReference>
<evidence type="ECO:0000313" key="9">
    <source>
        <dbReference type="Proteomes" id="UP000694580"/>
    </source>
</evidence>
<comment type="subcellular location">
    <subcellularLocation>
        <location evidence="1">Cell projection</location>
        <location evidence="1">Axon</location>
    </subcellularLocation>
    <subcellularLocation>
        <location evidence="2">Cell projection</location>
        <location evidence="2">Dendritic spine</location>
    </subcellularLocation>
</comment>
<keyword evidence="9" id="KW-1185">Reference proteome</keyword>
<dbReference type="Gene3D" id="1.10.555.10">
    <property type="entry name" value="Rho GTPase activation protein"/>
    <property type="match status" value="1"/>
</dbReference>
<organism evidence="8 9">
    <name type="scientific">Denticeps clupeoides</name>
    <name type="common">denticle herring</name>
    <dbReference type="NCBI Taxonomy" id="299321"/>
    <lineage>
        <taxon>Eukaryota</taxon>
        <taxon>Metazoa</taxon>
        <taxon>Chordata</taxon>
        <taxon>Craniata</taxon>
        <taxon>Vertebrata</taxon>
        <taxon>Euteleostomi</taxon>
        <taxon>Actinopterygii</taxon>
        <taxon>Neopterygii</taxon>
        <taxon>Teleostei</taxon>
        <taxon>Clupei</taxon>
        <taxon>Clupeiformes</taxon>
        <taxon>Denticipitoidei</taxon>
        <taxon>Denticipitidae</taxon>
        <taxon>Denticeps</taxon>
    </lineage>
</organism>
<dbReference type="InterPro" id="IPR035899">
    <property type="entry name" value="DBL_dom_sf"/>
</dbReference>
<dbReference type="Gene3D" id="1.20.900.10">
    <property type="entry name" value="Dbl homology (DH) domain"/>
    <property type="match status" value="1"/>
</dbReference>
<dbReference type="GO" id="GO:0030424">
    <property type="term" value="C:axon"/>
    <property type="evidence" value="ECO:0007669"/>
    <property type="project" value="UniProtKB-SubCell"/>
</dbReference>
<accession>A0AAY4AMI8</accession>
<evidence type="ECO:0000256" key="2">
    <source>
        <dbReference type="ARBA" id="ARBA00004552"/>
    </source>
</evidence>
<dbReference type="SUPFAM" id="SSF48065">
    <property type="entry name" value="DBL homology domain (DH-domain)"/>
    <property type="match status" value="1"/>
</dbReference>
<dbReference type="Pfam" id="PF00168">
    <property type="entry name" value="C2"/>
    <property type="match status" value="1"/>
</dbReference>
<evidence type="ECO:0000313" key="8">
    <source>
        <dbReference type="Ensembl" id="ENSDCDP00010009470.1"/>
    </source>
</evidence>
<reference evidence="8" key="3">
    <citation type="submission" date="2025-09" db="UniProtKB">
        <authorList>
            <consortium name="Ensembl"/>
        </authorList>
    </citation>
    <scope>IDENTIFICATION</scope>
</reference>